<evidence type="ECO:0000256" key="1">
    <source>
        <dbReference type="ARBA" id="ARBA00022741"/>
    </source>
</evidence>
<dbReference type="GO" id="GO:0016787">
    <property type="term" value="F:hydrolase activity"/>
    <property type="evidence" value="ECO:0007669"/>
    <property type="project" value="UniProtKB-KW"/>
</dbReference>
<dbReference type="GO" id="GO:0003724">
    <property type="term" value="F:RNA helicase activity"/>
    <property type="evidence" value="ECO:0007669"/>
    <property type="project" value="UniProtKB-EC"/>
</dbReference>
<dbReference type="GO" id="GO:0005524">
    <property type="term" value="F:ATP binding"/>
    <property type="evidence" value="ECO:0007669"/>
    <property type="project" value="UniProtKB-UniRule"/>
</dbReference>
<organism evidence="10 11">
    <name type="scientific">Leishmania tarentolae</name>
    <name type="common">Sauroleishmania tarentolae</name>
    <dbReference type="NCBI Taxonomy" id="5689"/>
    <lineage>
        <taxon>Eukaryota</taxon>
        <taxon>Discoba</taxon>
        <taxon>Euglenozoa</taxon>
        <taxon>Kinetoplastea</taxon>
        <taxon>Metakinetoplastina</taxon>
        <taxon>Trypanosomatida</taxon>
        <taxon>Trypanosomatidae</taxon>
        <taxon>Leishmaniinae</taxon>
        <taxon>Leishmania</taxon>
        <taxon>lizard Leishmania</taxon>
    </lineage>
</organism>
<comment type="caution">
    <text evidence="10">The sequence shown here is derived from an EMBL/GenBank/DDBJ whole genome shotgun (WGS) entry which is preliminary data.</text>
</comment>
<dbReference type="OrthoDB" id="7396459at2759"/>
<evidence type="ECO:0000256" key="6">
    <source>
        <dbReference type="RuleBase" id="RU365068"/>
    </source>
</evidence>
<dbReference type="Pfam" id="PF00271">
    <property type="entry name" value="Helicase_C"/>
    <property type="match status" value="1"/>
</dbReference>
<dbReference type="CDD" id="cd17960">
    <property type="entry name" value="DEADc_DDX55"/>
    <property type="match status" value="1"/>
</dbReference>
<evidence type="ECO:0000259" key="9">
    <source>
        <dbReference type="PROSITE" id="PS51194"/>
    </source>
</evidence>
<protein>
    <recommendedName>
        <fullName evidence="6">ATP-dependent RNA helicase</fullName>
        <ecNumber evidence="6">3.6.4.13</ecNumber>
    </recommendedName>
</protein>
<dbReference type="PROSITE" id="PS51192">
    <property type="entry name" value="HELICASE_ATP_BIND_1"/>
    <property type="match status" value="1"/>
</dbReference>
<dbReference type="SMART" id="SM00490">
    <property type="entry name" value="HELICc"/>
    <property type="match status" value="1"/>
</dbReference>
<evidence type="ECO:0000256" key="2">
    <source>
        <dbReference type="ARBA" id="ARBA00022801"/>
    </source>
</evidence>
<evidence type="ECO:0000256" key="4">
    <source>
        <dbReference type="ARBA" id="ARBA00022840"/>
    </source>
</evidence>
<keyword evidence="3 6" id="KW-0347">Helicase</keyword>
<evidence type="ECO:0000313" key="11">
    <source>
        <dbReference type="Proteomes" id="UP000419144"/>
    </source>
</evidence>
<feature type="region of interest" description="Disordered" evidence="7">
    <location>
        <begin position="734"/>
        <end position="764"/>
    </location>
</feature>
<feature type="domain" description="Helicase C-terminal" evidence="9">
    <location>
        <begin position="417"/>
        <end position="575"/>
    </location>
</feature>
<feature type="compositionally biased region" description="Polar residues" evidence="7">
    <location>
        <begin position="86"/>
        <end position="96"/>
    </location>
</feature>
<dbReference type="CDD" id="cd18787">
    <property type="entry name" value="SF2_C_DEAD"/>
    <property type="match status" value="1"/>
</dbReference>
<keyword evidence="1 6" id="KW-0547">Nucleotide-binding</keyword>
<feature type="region of interest" description="Disordered" evidence="7">
    <location>
        <begin position="68"/>
        <end position="99"/>
    </location>
</feature>
<comment type="catalytic activity">
    <reaction evidence="6">
        <text>ATP + H2O = ADP + phosphate + H(+)</text>
        <dbReference type="Rhea" id="RHEA:13065"/>
        <dbReference type="ChEBI" id="CHEBI:15377"/>
        <dbReference type="ChEBI" id="CHEBI:15378"/>
        <dbReference type="ChEBI" id="CHEBI:30616"/>
        <dbReference type="ChEBI" id="CHEBI:43474"/>
        <dbReference type="ChEBI" id="CHEBI:456216"/>
        <dbReference type="EC" id="3.6.4.13"/>
    </reaction>
</comment>
<evidence type="ECO:0000256" key="7">
    <source>
        <dbReference type="SAM" id="MobiDB-lite"/>
    </source>
</evidence>
<dbReference type="Pfam" id="PF13959">
    <property type="entry name" value="CTE_SPB4"/>
    <property type="match status" value="1"/>
</dbReference>
<reference evidence="10" key="1">
    <citation type="submission" date="2019-11" db="EMBL/GenBank/DDBJ databases">
        <title>Leishmania tarentolae CDS.</title>
        <authorList>
            <person name="Goto Y."/>
            <person name="Yamagishi J."/>
        </authorList>
    </citation>
    <scope>NUCLEOTIDE SEQUENCE [LARGE SCALE GENOMIC DNA]</scope>
    <source>
        <strain evidence="10">Parrot Tar II</strain>
    </source>
</reference>
<keyword evidence="2 6" id="KW-0378">Hydrolase</keyword>
<dbReference type="EMBL" id="BLBS01000056">
    <property type="protein sequence ID" value="GET92923.1"/>
    <property type="molecule type" value="Genomic_DNA"/>
</dbReference>
<comment type="domain">
    <text evidence="6">The Q motif is unique to and characteristic of the DEAD box family of RNA helicases and controls ATP binding and hydrolysis.</text>
</comment>
<dbReference type="PROSITE" id="PS00039">
    <property type="entry name" value="DEAD_ATP_HELICASE"/>
    <property type="match status" value="1"/>
</dbReference>
<keyword evidence="5 6" id="KW-0694">RNA-binding</keyword>
<dbReference type="Gene3D" id="3.40.50.300">
    <property type="entry name" value="P-loop containing nucleotide triphosphate hydrolases"/>
    <property type="match status" value="2"/>
</dbReference>
<dbReference type="InterPro" id="IPR025313">
    <property type="entry name" value="SPB4-like_CTE"/>
</dbReference>
<dbReference type="Proteomes" id="UP000419144">
    <property type="component" value="Unassembled WGS sequence"/>
</dbReference>
<accession>A0A640KTI8</accession>
<dbReference type="PANTHER" id="PTHR24031">
    <property type="entry name" value="RNA HELICASE"/>
    <property type="match status" value="1"/>
</dbReference>
<dbReference type="InterPro" id="IPR001650">
    <property type="entry name" value="Helicase_C-like"/>
</dbReference>
<keyword evidence="4 6" id="KW-0067">ATP-binding</keyword>
<evidence type="ECO:0000313" key="10">
    <source>
        <dbReference type="EMBL" id="GET92923.1"/>
    </source>
</evidence>
<dbReference type="GO" id="GO:0003723">
    <property type="term" value="F:RNA binding"/>
    <property type="evidence" value="ECO:0007669"/>
    <property type="project" value="UniProtKB-UniRule"/>
</dbReference>
<dbReference type="EC" id="3.6.4.13" evidence="6"/>
<comment type="function">
    <text evidence="6">RNA helicase.</text>
</comment>
<evidence type="ECO:0000259" key="8">
    <source>
        <dbReference type="PROSITE" id="PS51192"/>
    </source>
</evidence>
<evidence type="ECO:0000256" key="3">
    <source>
        <dbReference type="ARBA" id="ARBA00022806"/>
    </source>
</evidence>
<dbReference type="SMART" id="SM00487">
    <property type="entry name" value="DEXDc"/>
    <property type="match status" value="1"/>
</dbReference>
<dbReference type="PROSITE" id="PS51194">
    <property type="entry name" value="HELICASE_CTER"/>
    <property type="match status" value="1"/>
</dbReference>
<feature type="domain" description="Helicase ATP-binding" evidence="8">
    <location>
        <begin position="184"/>
        <end position="382"/>
    </location>
</feature>
<comment type="similarity">
    <text evidence="6">Belongs to the DEAD box helicase family.</text>
</comment>
<dbReference type="InterPro" id="IPR011545">
    <property type="entry name" value="DEAD/DEAH_box_helicase_dom"/>
</dbReference>
<gene>
    <name evidence="10" type="ORF">LtaPh_3540500</name>
</gene>
<dbReference type="SMART" id="SM01178">
    <property type="entry name" value="DUF4217"/>
    <property type="match status" value="1"/>
</dbReference>
<dbReference type="InterPro" id="IPR027417">
    <property type="entry name" value="P-loop_NTPase"/>
</dbReference>
<dbReference type="InterPro" id="IPR014001">
    <property type="entry name" value="Helicase_ATP-bd"/>
</dbReference>
<dbReference type="InterPro" id="IPR000629">
    <property type="entry name" value="RNA-helicase_DEAD-box_CS"/>
</dbReference>
<sequence length="843" mass="95886">MCGAQCDWAPLPCVPFTATASPSYSLVLCLSFAAVAACVHYRNTRVHTLFPFLRSFWTRVHTRKRITRTQKGNIRSKEREGGGQGNRTTTGAAQNGSPAPLSASASLYTFVRAIAFYPNNLSFNDFSCHKWWWGTCTVLCCVTALGMANTWETMKGAKLSEPTLAFLRENMKFTTMAPVQARTIPLFLTNYDVVVEAITGSGKTLAYLIPCLEMLLRPRCREVAKEYKNAVFAVLVLPSRELAQQVFQIVKRMLHFVTKGYKNGSPANGLPAYSYQCYIGGRDIKHDVEEFSKQGGNVLVGTPGRLYELLVSSKYANLFHLSQFELLILDEADKLLEFGFRAKLDALLKRLPKQRRTGLFSATQTKELTELARAGMRNPVSVTVRINPLNAANSDTAKPQIPEQLSNFYAFTRASEKLDRLVEFLELHKDEKVLVYVMTCASVEWLYEALSVVLWKGEADNVFALHGQMKLEKRQKVHRQVTKRSRCVLVCTDVAARGLDIPEVGVVVQYDPPVDPNTFIHRIGRTARMGRSGKSVVFLMPQELEYINFMRLQNVPLEALDEERDSVNAAKDVMRNMNALRTLLSSEVPDRRKAIHQAHREKQLSRRERRQQLHEAHQAMVEGETQRLAKRKEVLGDMCTSPSILALRREECHNEKLLNLATRAFVSFLRAYKEHECRYIFQLQLIELTDLTHGFALFKIPNCGEIKRMRVLRIPLQDEFAPFVKQMATALREKRQRAAEEQSAAAAVDGGDDDAPDARRHRTERNEKLEALKLLKMSKSERSRAWKQAEMDELLKDSYYVKMERRGRIKGHVVDEKMGVEAIENSLMSARERKEAQLARKAR</sequence>
<dbReference type="AlphaFoldDB" id="A0A640KTI8"/>
<proteinExistence type="inferred from homology"/>
<name>A0A640KTI8_LEITA</name>
<dbReference type="VEuPathDB" id="TriTrypDB:LtaPh_3540500"/>
<keyword evidence="11" id="KW-1185">Reference proteome</keyword>
<dbReference type="Pfam" id="PF00270">
    <property type="entry name" value="DEAD"/>
    <property type="match status" value="1"/>
</dbReference>
<evidence type="ECO:0000256" key="5">
    <source>
        <dbReference type="ARBA" id="ARBA00022884"/>
    </source>
</evidence>
<dbReference type="SUPFAM" id="SSF52540">
    <property type="entry name" value="P-loop containing nucleoside triphosphate hydrolases"/>
    <property type="match status" value="1"/>
</dbReference>